<reference evidence="2 3" key="1">
    <citation type="journal article" date="2024" name="Microbiology">
        <title>Methylomarinum rosea sp. nov., a novel halophilic methanotrophic bacterium from the hypersaline Lake Elton.</title>
        <authorList>
            <person name="Suleimanov R.Z."/>
            <person name="Oshkin I.Y."/>
            <person name="Danilova O.V."/>
            <person name="Suzina N.E."/>
            <person name="Dedysh S.N."/>
        </authorList>
    </citation>
    <scope>NUCLEOTIDE SEQUENCE [LARGE SCALE GENOMIC DNA]</scope>
    <source>
        <strain evidence="2 3">Ch1-1</strain>
        <plasmid evidence="3">unnamed2</plasmid>
    </source>
</reference>
<dbReference type="KEGG" id="mech:Q9L42_021160"/>
<evidence type="ECO:0000313" key="2">
    <source>
        <dbReference type="EMBL" id="XBS22818.1"/>
    </source>
</evidence>
<evidence type="ECO:0000256" key="1">
    <source>
        <dbReference type="SAM" id="MobiDB-lite"/>
    </source>
</evidence>
<feature type="region of interest" description="Disordered" evidence="1">
    <location>
        <begin position="368"/>
        <end position="438"/>
    </location>
</feature>
<dbReference type="AlphaFoldDB" id="A0AAU7P0V0"/>
<keyword evidence="2" id="KW-0614">Plasmid</keyword>
<accession>A0AAU7P0V0</accession>
<feature type="compositionally biased region" description="Low complexity" evidence="1">
    <location>
        <begin position="385"/>
        <end position="400"/>
    </location>
</feature>
<dbReference type="RefSeq" id="WP_305910415.1">
    <property type="nucleotide sequence ID" value="NZ_CP157744.1"/>
</dbReference>
<evidence type="ECO:0000313" key="3">
    <source>
        <dbReference type="Proteomes" id="UP001225378"/>
    </source>
</evidence>
<protein>
    <submittedName>
        <fullName evidence="2">Uncharacterized protein</fullName>
    </submittedName>
</protein>
<organism evidence="2 3">
    <name type="scientific">Methylomarinum roseum</name>
    <dbReference type="NCBI Taxonomy" id="3067653"/>
    <lineage>
        <taxon>Bacteria</taxon>
        <taxon>Pseudomonadati</taxon>
        <taxon>Pseudomonadota</taxon>
        <taxon>Gammaproteobacteria</taxon>
        <taxon>Methylococcales</taxon>
        <taxon>Methylococcaceae</taxon>
        <taxon>Methylomarinum</taxon>
    </lineage>
</organism>
<dbReference type="EMBL" id="CP157744">
    <property type="protein sequence ID" value="XBS22818.1"/>
    <property type="molecule type" value="Genomic_DNA"/>
</dbReference>
<geneLocation type="plasmid" evidence="2 3">
    <name>unnamed2</name>
</geneLocation>
<proteinExistence type="predicted"/>
<name>A0AAU7P0V0_9GAMM</name>
<feature type="compositionally biased region" description="Acidic residues" evidence="1">
    <location>
        <begin position="415"/>
        <end position="426"/>
    </location>
</feature>
<sequence>MKKTVIQSNGNNNDRVSIAARVVKSGVQAGGRDALLVEQLSGTNAGRQILVVLQNDSAPVDPDAQHAPTRFDQDGISRLKLGNGILRKEVKNIAINGVRYLNPENIEGVEMPVVETRRVSTIGNNYFPESSFGITSFGRDLNNLNGYLFSPKNGAAASLEGSEEERKSQLAEMISSVGNKLKENEGITIFINGKDYDDEGNEIERLTVQRHVSRLTKQESGYKTLNAEEMVDKALAALDAGRMHDFNGSTRVEAADAIAAEDAKAVILPAASISISQSKFLDQDGNRFVRPGVGTVGTGLHLHVGEERDTLIATANGLEASRLMGRIFANSKVTDKVQPMRGSTIINRAAWQIAVMNGAEPVFRVEDPKRPQAQESAEKSGSPNTAAAASTTGETAVTTEAKAEAEASPAPPQDDFSEFDSDDDFAQFDQDYAAMGGS</sequence>
<feature type="compositionally biased region" description="Basic and acidic residues" evidence="1">
    <location>
        <begin position="368"/>
        <end position="378"/>
    </location>
</feature>
<gene>
    <name evidence="2" type="ORF">Q9L42_021160</name>
</gene>
<keyword evidence="3" id="KW-1185">Reference proteome</keyword>
<dbReference type="Proteomes" id="UP001225378">
    <property type="component" value="Plasmid unnamed2"/>
</dbReference>